<dbReference type="Proteomes" id="UP000268093">
    <property type="component" value="Unassembled WGS sequence"/>
</dbReference>
<keyword evidence="2" id="KW-1185">Reference proteome</keyword>
<name>A0A433BLL8_9FUNG</name>
<proteinExistence type="predicted"/>
<dbReference type="AlphaFoldDB" id="A0A433BLL8"/>
<protein>
    <submittedName>
        <fullName evidence="1">Uncharacterized protein</fullName>
    </submittedName>
</protein>
<accession>A0A433BLL8</accession>
<sequence length="169" mass="19465">MNTNNATDLFESPIPRVMISVGVASNFFYDYRPMVEDVYQPQAQDLDSNPQLPVQDSVIPTNTAQSQTFNCAAAPTPVYEPAVDYQWGFLLENTFFIAFDANNNLVLERCYRRPNRSQTRWIEITDTHLNAPAKVYFGVESNHLRMPGTRYTVLRKNTHSRPYMNNFSQ</sequence>
<comment type="caution">
    <text evidence="1">The sequence shown here is derived from an EMBL/GenBank/DDBJ whole genome shotgun (WGS) entry which is preliminary data.</text>
</comment>
<evidence type="ECO:0000313" key="1">
    <source>
        <dbReference type="EMBL" id="RUP27244.1"/>
    </source>
</evidence>
<evidence type="ECO:0000313" key="2">
    <source>
        <dbReference type="Proteomes" id="UP000268093"/>
    </source>
</evidence>
<dbReference type="EMBL" id="RBNI01013668">
    <property type="protein sequence ID" value="RUP27244.1"/>
    <property type="molecule type" value="Genomic_DNA"/>
</dbReference>
<reference evidence="1 2" key="1">
    <citation type="journal article" date="2018" name="New Phytol.">
        <title>Phylogenomics of Endogonaceae and evolution of mycorrhizas within Mucoromycota.</title>
        <authorList>
            <person name="Chang Y."/>
            <person name="Desiro A."/>
            <person name="Na H."/>
            <person name="Sandor L."/>
            <person name="Lipzen A."/>
            <person name="Clum A."/>
            <person name="Barry K."/>
            <person name="Grigoriev I.V."/>
            <person name="Martin F.M."/>
            <person name="Stajich J.E."/>
            <person name="Smith M.E."/>
            <person name="Bonito G."/>
            <person name="Spatafora J.W."/>
        </authorList>
    </citation>
    <scope>NUCLEOTIDE SEQUENCE [LARGE SCALE GENOMIC DNA]</scope>
    <source>
        <strain evidence="1 2">GMNB39</strain>
    </source>
</reference>
<organism evidence="1 2">
    <name type="scientific">Jimgerdemannia flammicorona</name>
    <dbReference type="NCBI Taxonomy" id="994334"/>
    <lineage>
        <taxon>Eukaryota</taxon>
        <taxon>Fungi</taxon>
        <taxon>Fungi incertae sedis</taxon>
        <taxon>Mucoromycota</taxon>
        <taxon>Mucoromycotina</taxon>
        <taxon>Endogonomycetes</taxon>
        <taxon>Endogonales</taxon>
        <taxon>Endogonaceae</taxon>
        <taxon>Jimgerdemannia</taxon>
    </lineage>
</organism>
<dbReference type="OrthoDB" id="2286358at2759"/>
<gene>
    <name evidence="1" type="ORF">BC936DRAFT_138747</name>
</gene>